<proteinExistence type="predicted"/>
<dbReference type="Gene3D" id="3.10.350.10">
    <property type="entry name" value="LysM domain"/>
    <property type="match status" value="1"/>
</dbReference>
<dbReference type="EMBL" id="AMCI01005497">
    <property type="protein sequence ID" value="EJW96023.1"/>
    <property type="molecule type" value="Genomic_DNA"/>
</dbReference>
<accession>J9FNL6</accession>
<evidence type="ECO:0000259" key="1">
    <source>
        <dbReference type="PROSITE" id="PS51782"/>
    </source>
</evidence>
<dbReference type="InterPro" id="IPR016047">
    <property type="entry name" value="M23ase_b-sheet_dom"/>
</dbReference>
<dbReference type="SUPFAM" id="SSF54106">
    <property type="entry name" value="LysM domain"/>
    <property type="match status" value="1"/>
</dbReference>
<gene>
    <name evidence="2" type="ORF">EVA_15874</name>
</gene>
<dbReference type="PANTHER" id="PTHR21666">
    <property type="entry name" value="PEPTIDASE-RELATED"/>
    <property type="match status" value="1"/>
</dbReference>
<dbReference type="GO" id="GO:0004222">
    <property type="term" value="F:metalloendopeptidase activity"/>
    <property type="evidence" value="ECO:0007669"/>
    <property type="project" value="TreeGrafter"/>
</dbReference>
<evidence type="ECO:0000313" key="2">
    <source>
        <dbReference type="EMBL" id="EJW96023.1"/>
    </source>
</evidence>
<name>J9FNL6_9ZZZZ</name>
<dbReference type="PANTHER" id="PTHR21666:SF270">
    <property type="entry name" value="MUREIN HYDROLASE ACTIVATOR ENVC"/>
    <property type="match status" value="1"/>
</dbReference>
<dbReference type="SUPFAM" id="SSF51261">
    <property type="entry name" value="Duplicated hybrid motif"/>
    <property type="match status" value="1"/>
</dbReference>
<comment type="caution">
    <text evidence="2">The sequence shown here is derived from an EMBL/GenBank/DDBJ whole genome shotgun (WGS) entry which is preliminary data.</text>
</comment>
<dbReference type="CDD" id="cd12797">
    <property type="entry name" value="M23_peptidase"/>
    <property type="match status" value="1"/>
</dbReference>
<dbReference type="SMART" id="SM00257">
    <property type="entry name" value="LysM"/>
    <property type="match status" value="1"/>
</dbReference>
<dbReference type="Pfam" id="PF01476">
    <property type="entry name" value="LysM"/>
    <property type="match status" value="1"/>
</dbReference>
<dbReference type="Gene3D" id="2.70.70.10">
    <property type="entry name" value="Glucose Permease (Domain IIA)"/>
    <property type="match status" value="1"/>
</dbReference>
<dbReference type="CDD" id="cd00118">
    <property type="entry name" value="LysM"/>
    <property type="match status" value="1"/>
</dbReference>
<dbReference type="InterPro" id="IPR011055">
    <property type="entry name" value="Dup_hybrid_motif"/>
</dbReference>
<dbReference type="PROSITE" id="PS51782">
    <property type="entry name" value="LYSM"/>
    <property type="match status" value="1"/>
</dbReference>
<dbReference type="Pfam" id="PF01551">
    <property type="entry name" value="Peptidase_M23"/>
    <property type="match status" value="1"/>
</dbReference>
<feature type="domain" description="LysM" evidence="1">
    <location>
        <begin position="243"/>
        <end position="287"/>
    </location>
</feature>
<dbReference type="AlphaFoldDB" id="J9FNL6"/>
<dbReference type="InterPro" id="IPR018392">
    <property type="entry name" value="LysM"/>
</dbReference>
<dbReference type="InterPro" id="IPR036779">
    <property type="entry name" value="LysM_dom_sf"/>
</dbReference>
<organism evidence="2">
    <name type="scientific">gut metagenome</name>
    <dbReference type="NCBI Taxonomy" id="749906"/>
    <lineage>
        <taxon>unclassified sequences</taxon>
        <taxon>metagenomes</taxon>
        <taxon>organismal metagenomes</taxon>
    </lineage>
</organism>
<dbReference type="FunFam" id="2.70.70.10:FF:000015">
    <property type="entry name" value="LysM domain-containing protein"/>
    <property type="match status" value="1"/>
</dbReference>
<dbReference type="InterPro" id="IPR050570">
    <property type="entry name" value="Cell_wall_metabolism_enzyme"/>
</dbReference>
<protein>
    <submittedName>
        <fullName evidence="2">Peptidase, M23/M37 family</fullName>
    </submittedName>
</protein>
<reference evidence="2" key="1">
    <citation type="journal article" date="2012" name="PLoS ONE">
        <title>Gene sets for utilization of primary and secondary nutrition supplies in the distal gut of endangered iberian lynx.</title>
        <authorList>
            <person name="Alcaide M."/>
            <person name="Messina E."/>
            <person name="Richter M."/>
            <person name="Bargiela R."/>
            <person name="Peplies J."/>
            <person name="Huws S.A."/>
            <person name="Newbold C.J."/>
            <person name="Golyshin P.N."/>
            <person name="Simon M.A."/>
            <person name="Lopez G."/>
            <person name="Yakimov M.M."/>
            <person name="Ferrer M."/>
        </authorList>
    </citation>
    <scope>NUCLEOTIDE SEQUENCE</scope>
</reference>
<sequence>MNFNRIIKVGLTAVAAMVSLNSFSQDLIARQAPIDKKLKSVDSLALQKQIRAEQSEYPALDIYPNWNNQYVHVYGDAIVPDSYTIDLTGFHMPTTSTKITSPFGPRWRRMHNGLDLKVNVGDTIVAAFDGKVRIVKYERRGYGKYVVIRHDNGLETVYGHLSKQLVEENQLVKAGEVIGLGGNTGRSTGSHLHFETRFLGIAINPVFMFDFPKQDIVADTYTFHKRYNARRGNTTQVADGTIRYHKVKSGDTLSRIAKRRGVSVSRLCKLNRIKPNTTLRIGQVLRCS</sequence>